<accession>A0A8K0JSA4</accession>
<keyword evidence="8" id="KW-1185">Reference proteome</keyword>
<dbReference type="InterPro" id="IPR037185">
    <property type="entry name" value="EmrE-like"/>
</dbReference>
<sequence length="411" mass="44204">MVEDKYIGLGLAIGGTVCIGSSFIITKKGLNDAAKRGFQGQKNASDDLAYLKNPIWWTGMITSESRQVANFAAYTFAPAILVTPLGALSVIIGAILASFLLDEKLGKLGICGCASCLIGSVVIILHAPADPEVNSVDEILDYATQPGFLFYLACVAIFSTYMVYRVVPKYGPKDPMVYLSICSLVGSVSVMAIKAFGIALKLTIAGNNQLTHASTYLFGLTVLGCILVQMNYFNKALDTFSTNVVNPIYYVFFTTSTIIASAILFQGFNTTDAGKTVSLICGFLIIFMGVYLLNLSREPEQPKGHSALETGMMNPRISMSGRLSTDVNSPLWSGGGGVTSYSADGSPLAAGHGRRSSLYRQQNNTLYSSFGEENIGLTDLAEADDESDEERLKGEVKKDGRHRTDMDDGHR</sequence>
<keyword evidence="3 6" id="KW-1133">Transmembrane helix</keyword>
<feature type="region of interest" description="Disordered" evidence="5">
    <location>
        <begin position="379"/>
        <end position="411"/>
    </location>
</feature>
<feature type="compositionally biased region" description="Basic and acidic residues" evidence="5">
    <location>
        <begin position="390"/>
        <end position="411"/>
    </location>
</feature>
<dbReference type="GO" id="GO:0015095">
    <property type="term" value="F:magnesium ion transmembrane transporter activity"/>
    <property type="evidence" value="ECO:0007669"/>
    <property type="project" value="InterPro"/>
</dbReference>
<dbReference type="EMBL" id="JABELV010000010">
    <property type="protein sequence ID" value="KAG7571205.1"/>
    <property type="molecule type" value="Genomic_DNA"/>
</dbReference>
<gene>
    <name evidence="7" type="ORF">FFLO_00878</name>
</gene>
<feature type="transmembrane region" description="Helical" evidence="6">
    <location>
        <begin position="245"/>
        <end position="265"/>
    </location>
</feature>
<feature type="transmembrane region" description="Helical" evidence="6">
    <location>
        <begin position="7"/>
        <end position="25"/>
    </location>
</feature>
<evidence type="ECO:0000256" key="4">
    <source>
        <dbReference type="ARBA" id="ARBA00023136"/>
    </source>
</evidence>
<dbReference type="SUPFAM" id="SSF103481">
    <property type="entry name" value="Multidrug resistance efflux transporter EmrE"/>
    <property type="match status" value="1"/>
</dbReference>
<keyword evidence="4 6" id="KW-0472">Membrane</keyword>
<comment type="subcellular location">
    <subcellularLocation>
        <location evidence="1">Membrane</location>
        <topology evidence="1">Multi-pass membrane protein</topology>
    </subcellularLocation>
</comment>
<feature type="transmembrane region" description="Helical" evidence="6">
    <location>
        <begin position="176"/>
        <end position="196"/>
    </location>
</feature>
<feature type="transmembrane region" description="Helical" evidence="6">
    <location>
        <begin position="76"/>
        <end position="101"/>
    </location>
</feature>
<feature type="transmembrane region" description="Helical" evidence="6">
    <location>
        <begin position="108"/>
        <end position="128"/>
    </location>
</feature>
<protein>
    <recommendedName>
        <fullName evidence="9">DUF803-domain-containing protein</fullName>
    </recommendedName>
</protein>
<dbReference type="PANTHER" id="PTHR12570">
    <property type="match status" value="1"/>
</dbReference>
<evidence type="ECO:0000313" key="7">
    <source>
        <dbReference type="EMBL" id="KAG7571205.1"/>
    </source>
</evidence>
<evidence type="ECO:0000256" key="3">
    <source>
        <dbReference type="ARBA" id="ARBA00022989"/>
    </source>
</evidence>
<dbReference type="GO" id="GO:0016020">
    <property type="term" value="C:membrane"/>
    <property type="evidence" value="ECO:0007669"/>
    <property type="project" value="UniProtKB-SubCell"/>
</dbReference>
<evidence type="ECO:0000256" key="5">
    <source>
        <dbReference type="SAM" id="MobiDB-lite"/>
    </source>
</evidence>
<dbReference type="Proteomes" id="UP000812966">
    <property type="component" value="Unassembled WGS sequence"/>
</dbReference>
<dbReference type="Pfam" id="PF05653">
    <property type="entry name" value="Mg_trans_NIPA"/>
    <property type="match status" value="1"/>
</dbReference>
<evidence type="ECO:0000256" key="1">
    <source>
        <dbReference type="ARBA" id="ARBA00004141"/>
    </source>
</evidence>
<dbReference type="AlphaFoldDB" id="A0A8K0JSA4"/>
<proteinExistence type="predicted"/>
<evidence type="ECO:0000256" key="6">
    <source>
        <dbReference type="SAM" id="Phobius"/>
    </source>
</evidence>
<dbReference type="PANTHER" id="PTHR12570:SF85">
    <property type="entry name" value="DUF803 DOMAIN MEMBRANE PROTEIN (AFU_ORTHOLOGUE AFUA_1G15880)"/>
    <property type="match status" value="1"/>
</dbReference>
<feature type="transmembrane region" description="Helical" evidence="6">
    <location>
        <begin position="216"/>
        <end position="233"/>
    </location>
</feature>
<feature type="transmembrane region" description="Helical" evidence="6">
    <location>
        <begin position="277"/>
        <end position="295"/>
    </location>
</feature>
<reference evidence="7" key="1">
    <citation type="submission" date="2020-04" db="EMBL/GenBank/DDBJ databases">
        <title>Analysis of mating type loci in Filobasidium floriforme.</title>
        <authorList>
            <person name="Nowrousian M."/>
        </authorList>
    </citation>
    <scope>NUCLEOTIDE SEQUENCE</scope>
    <source>
        <strain evidence="7">CBS 6242</strain>
    </source>
</reference>
<dbReference type="InterPro" id="IPR008521">
    <property type="entry name" value="Mg_trans_NIPA"/>
</dbReference>
<comment type="caution">
    <text evidence="7">The sequence shown here is derived from an EMBL/GenBank/DDBJ whole genome shotgun (WGS) entry which is preliminary data.</text>
</comment>
<feature type="transmembrane region" description="Helical" evidence="6">
    <location>
        <begin position="148"/>
        <end position="164"/>
    </location>
</feature>
<evidence type="ECO:0000313" key="8">
    <source>
        <dbReference type="Proteomes" id="UP000812966"/>
    </source>
</evidence>
<evidence type="ECO:0008006" key="9">
    <source>
        <dbReference type="Google" id="ProtNLM"/>
    </source>
</evidence>
<organism evidence="7 8">
    <name type="scientific">Filobasidium floriforme</name>
    <dbReference type="NCBI Taxonomy" id="5210"/>
    <lineage>
        <taxon>Eukaryota</taxon>
        <taxon>Fungi</taxon>
        <taxon>Dikarya</taxon>
        <taxon>Basidiomycota</taxon>
        <taxon>Agaricomycotina</taxon>
        <taxon>Tremellomycetes</taxon>
        <taxon>Filobasidiales</taxon>
        <taxon>Filobasidiaceae</taxon>
        <taxon>Filobasidium</taxon>
    </lineage>
</organism>
<keyword evidence="2 6" id="KW-0812">Transmembrane</keyword>
<name>A0A8K0JSA4_9TREE</name>
<evidence type="ECO:0000256" key="2">
    <source>
        <dbReference type="ARBA" id="ARBA00022692"/>
    </source>
</evidence>